<feature type="domain" description="TLDc" evidence="1">
    <location>
        <begin position="1"/>
        <end position="125"/>
    </location>
</feature>
<reference evidence="2" key="1">
    <citation type="submission" date="2021-05" db="EMBL/GenBank/DDBJ databases">
        <authorList>
            <person name="Alioto T."/>
            <person name="Alioto T."/>
            <person name="Gomez Garrido J."/>
        </authorList>
    </citation>
    <scope>NUCLEOTIDE SEQUENCE</scope>
</reference>
<organism evidence="2">
    <name type="scientific">Cacopsylla melanoneura</name>
    <dbReference type="NCBI Taxonomy" id="428564"/>
    <lineage>
        <taxon>Eukaryota</taxon>
        <taxon>Metazoa</taxon>
        <taxon>Ecdysozoa</taxon>
        <taxon>Arthropoda</taxon>
        <taxon>Hexapoda</taxon>
        <taxon>Insecta</taxon>
        <taxon>Pterygota</taxon>
        <taxon>Neoptera</taxon>
        <taxon>Paraneoptera</taxon>
        <taxon>Hemiptera</taxon>
        <taxon>Sternorrhyncha</taxon>
        <taxon>Psylloidea</taxon>
        <taxon>Psyllidae</taxon>
        <taxon>Psyllinae</taxon>
        <taxon>Cacopsylla</taxon>
    </lineage>
</organism>
<dbReference type="EMBL" id="HBUF01305379">
    <property type="protein sequence ID" value="CAG6691954.1"/>
    <property type="molecule type" value="Transcribed_RNA"/>
</dbReference>
<dbReference type="AlphaFoldDB" id="A0A8D8XER7"/>
<dbReference type="PANTHER" id="PTHR23354">
    <property type="entry name" value="NUCLEOLAR PROTEIN 7/ESTROGEN RECEPTOR COACTIVATOR-RELATED"/>
    <property type="match status" value="1"/>
</dbReference>
<dbReference type="PROSITE" id="PS51886">
    <property type="entry name" value="TLDC"/>
    <property type="match status" value="1"/>
</dbReference>
<sequence>MFPESTFIIIRDTDDNVFGVFTESVWRESTNYFGGSNCFLFRLNPSYSILYSTRPGTNYNYLNANRMDRPRGLGLGGPLGSCGFWLDADEYGKGYANPQSSDFEFGPLLDGETFVAETIQIWSAV</sequence>
<evidence type="ECO:0000259" key="1">
    <source>
        <dbReference type="PROSITE" id="PS51886"/>
    </source>
</evidence>
<evidence type="ECO:0000313" key="2">
    <source>
        <dbReference type="EMBL" id="CAG6691955.1"/>
    </source>
</evidence>
<dbReference type="EMBL" id="HBUF01305380">
    <property type="protein sequence ID" value="CAG6691955.1"/>
    <property type="molecule type" value="Transcribed_RNA"/>
</dbReference>
<dbReference type="Pfam" id="PF07534">
    <property type="entry name" value="TLD"/>
    <property type="match status" value="1"/>
</dbReference>
<proteinExistence type="predicted"/>
<protein>
    <submittedName>
        <fullName evidence="2">TLD domain-containing protein 1</fullName>
    </submittedName>
</protein>
<dbReference type="InterPro" id="IPR006571">
    <property type="entry name" value="TLDc_dom"/>
</dbReference>
<accession>A0A8D8XER7</accession>
<dbReference type="PANTHER" id="PTHR23354:SF108">
    <property type="entry name" value="RE10231P"/>
    <property type="match status" value="1"/>
</dbReference>
<name>A0A8D8XER7_9HEMI</name>
<dbReference type="SMART" id="SM00584">
    <property type="entry name" value="TLDc"/>
    <property type="match status" value="1"/>
</dbReference>